<evidence type="ECO:0000313" key="1">
    <source>
        <dbReference type="EMBL" id="JAG70483.1"/>
    </source>
</evidence>
<accession>A0A0C9R1H9</accession>
<sequence length="116" mass="13229">PIRASCWNMARLTEGKIRRIWKDIAKFDIIVLLETFLIKSKKKSLMEILQGMANDFKWEHRAAIKKKKKSREKKGILMGVKKALEEGVSMKTWANGATVSGIKLWGASRKCRLIAA</sequence>
<gene>
    <name evidence="1" type="primary">rpl23_0</name>
    <name evidence="2" type="synonym">rpl23_1</name>
    <name evidence="2" type="ORF">g.7355</name>
    <name evidence="1" type="ORF">g.7357</name>
</gene>
<name>A0A0C9R1H9_9HYME</name>
<proteinExistence type="predicted"/>
<dbReference type="EMBL" id="GBYB01000716">
    <property type="protein sequence ID" value="JAG70483.1"/>
    <property type="molecule type" value="Transcribed_RNA"/>
</dbReference>
<feature type="non-terminal residue" evidence="1">
    <location>
        <position position="1"/>
    </location>
</feature>
<evidence type="ECO:0000313" key="2">
    <source>
        <dbReference type="EMBL" id="JAG70484.1"/>
    </source>
</evidence>
<reference evidence="1" key="1">
    <citation type="submission" date="2015-01" db="EMBL/GenBank/DDBJ databases">
        <title>Transcriptome Assembly of Fopius arisanus.</title>
        <authorList>
            <person name="Geib S."/>
        </authorList>
    </citation>
    <scope>NUCLEOTIDE SEQUENCE</scope>
</reference>
<organism evidence="1">
    <name type="scientific">Fopius arisanus</name>
    <dbReference type="NCBI Taxonomy" id="64838"/>
    <lineage>
        <taxon>Eukaryota</taxon>
        <taxon>Metazoa</taxon>
        <taxon>Ecdysozoa</taxon>
        <taxon>Arthropoda</taxon>
        <taxon>Hexapoda</taxon>
        <taxon>Insecta</taxon>
        <taxon>Pterygota</taxon>
        <taxon>Neoptera</taxon>
        <taxon>Endopterygota</taxon>
        <taxon>Hymenoptera</taxon>
        <taxon>Apocrita</taxon>
        <taxon>Ichneumonoidea</taxon>
        <taxon>Braconidae</taxon>
        <taxon>Opiinae</taxon>
        <taxon>Fopius</taxon>
    </lineage>
</organism>
<dbReference type="EMBL" id="GBYB01000717">
    <property type="protein sequence ID" value="JAG70484.1"/>
    <property type="molecule type" value="Transcribed_RNA"/>
</dbReference>
<dbReference type="AlphaFoldDB" id="A0A0C9R1H9"/>
<protein>
    <submittedName>
        <fullName evidence="1">Rpl23_0 protein</fullName>
    </submittedName>
    <submittedName>
        <fullName evidence="2">Rpl23_1 protein</fullName>
    </submittedName>
</protein>